<evidence type="ECO:0000313" key="2">
    <source>
        <dbReference type="EMBL" id="CAI6350378.1"/>
    </source>
</evidence>
<dbReference type="Pfam" id="PF00078">
    <property type="entry name" value="RVT_1"/>
    <property type="match status" value="1"/>
</dbReference>
<evidence type="ECO:0000259" key="1">
    <source>
        <dbReference type="PROSITE" id="PS50878"/>
    </source>
</evidence>
<dbReference type="SUPFAM" id="SSF56672">
    <property type="entry name" value="DNA/RNA polymerases"/>
    <property type="match status" value="1"/>
</dbReference>
<protein>
    <recommendedName>
        <fullName evidence="1">Reverse transcriptase domain-containing protein</fullName>
    </recommendedName>
</protein>
<dbReference type="InterPro" id="IPR052560">
    <property type="entry name" value="RdDP_mobile_element"/>
</dbReference>
<keyword evidence="3" id="KW-1185">Reference proteome</keyword>
<comment type="caution">
    <text evidence="2">The sequence shown here is derived from an EMBL/GenBank/DDBJ whole genome shotgun (WGS) entry which is preliminary data.</text>
</comment>
<dbReference type="AlphaFoldDB" id="A0AAV0W3H0"/>
<dbReference type="PANTHER" id="PTHR36688:SF2">
    <property type="entry name" value="ENDONUCLEASE_EXONUCLEASE_PHOSPHATASE DOMAIN-CONTAINING PROTEIN"/>
    <property type="match status" value="1"/>
</dbReference>
<dbReference type="EMBL" id="CARXXK010000001">
    <property type="protein sequence ID" value="CAI6350378.1"/>
    <property type="molecule type" value="Genomic_DNA"/>
</dbReference>
<proteinExistence type="predicted"/>
<organism evidence="2 3">
    <name type="scientific">Macrosiphum euphorbiae</name>
    <name type="common">potato aphid</name>
    <dbReference type="NCBI Taxonomy" id="13131"/>
    <lineage>
        <taxon>Eukaryota</taxon>
        <taxon>Metazoa</taxon>
        <taxon>Ecdysozoa</taxon>
        <taxon>Arthropoda</taxon>
        <taxon>Hexapoda</taxon>
        <taxon>Insecta</taxon>
        <taxon>Pterygota</taxon>
        <taxon>Neoptera</taxon>
        <taxon>Paraneoptera</taxon>
        <taxon>Hemiptera</taxon>
        <taxon>Sternorrhyncha</taxon>
        <taxon>Aphidomorpha</taxon>
        <taxon>Aphidoidea</taxon>
        <taxon>Aphididae</taxon>
        <taxon>Macrosiphini</taxon>
        <taxon>Macrosiphum</taxon>
    </lineage>
</organism>
<feature type="domain" description="Reverse transcriptase" evidence="1">
    <location>
        <begin position="274"/>
        <end position="540"/>
    </location>
</feature>
<dbReference type="InterPro" id="IPR043502">
    <property type="entry name" value="DNA/RNA_pol_sf"/>
</dbReference>
<dbReference type="Proteomes" id="UP001160148">
    <property type="component" value="Unassembled WGS sequence"/>
</dbReference>
<gene>
    <name evidence="2" type="ORF">MEUPH1_LOCUS6847</name>
</gene>
<accession>A0AAV0W3H0</accession>
<dbReference type="GO" id="GO:0071897">
    <property type="term" value="P:DNA biosynthetic process"/>
    <property type="evidence" value="ECO:0007669"/>
    <property type="project" value="UniProtKB-ARBA"/>
</dbReference>
<dbReference type="PROSITE" id="PS50878">
    <property type="entry name" value="RT_POL"/>
    <property type="match status" value="1"/>
</dbReference>
<dbReference type="CDD" id="cd01650">
    <property type="entry name" value="RT_nLTR_like"/>
    <property type="match status" value="1"/>
</dbReference>
<evidence type="ECO:0000313" key="3">
    <source>
        <dbReference type="Proteomes" id="UP001160148"/>
    </source>
</evidence>
<dbReference type="PANTHER" id="PTHR36688">
    <property type="entry name" value="ENDO/EXONUCLEASE/PHOSPHATASE DOMAIN-CONTAINING PROTEIN"/>
    <property type="match status" value="1"/>
</dbReference>
<name>A0AAV0W3H0_9HEMI</name>
<dbReference type="InterPro" id="IPR000477">
    <property type="entry name" value="RT_dom"/>
</dbReference>
<sequence>MQFDIENLNELSSDHNPILLNVYSQSFPQPFKTIKLINWKNFSVNLHESITNPNPPINTVTDLDQAAIEIAELFKSALSVNSTTRICNPHKDLPKAIKIEITKKKRLRRIWQHTRNPDAKRRLNIHTEVVRELLRVHREEEWNNLLDNLKPNDPKVYKIARSLTHKQAATEPLLGPYGLIFDQESKSELFANSLETQFTCPAGDIMTTSMVKEKLKILNQSYPPTIQHITPNEVKSIIKTLPRKKAPGPDGIPNTALRHASNRTILHLTKIFNSCIRLSHFPNAWKHANVVMIPKPGKNKSDPANHRPISLLNTMSKLFEILILKRLKSYVSPYIRPEQYAFRPEHSTTIQLTKLVDDLAITFNRKERTAAIFLDFEKAFDKVWHQGVLYKLLTLNVPVQLVNLIKVFLTDRTFSVKLTTTSSSPRNIKAGVPQGSCLSPLLFSIYINDIPTNPGIKINLFADDTMFFYSSMSKKFAMEKIQSQLNRSLSWLERWRISINPKKTVAILFGDKTSKDLGELLVNNHPVPWSQQVKYLGITMDSRLTFHKHVLAIQKKTRQIRAALYPLLNSRSHLSLRQRLTLHKLYIIPNLTYAGPAWGALISNRDWRRLEAVQNISLRTITASPWFIRNTTIRNSSNIDSLQNQIIRASKIMFNKTKTSNHQHIKSIGRSKATIQWKRNRPENIM</sequence>
<reference evidence="2 3" key="1">
    <citation type="submission" date="2023-01" db="EMBL/GenBank/DDBJ databases">
        <authorList>
            <person name="Whitehead M."/>
        </authorList>
    </citation>
    <scope>NUCLEOTIDE SEQUENCE [LARGE SCALE GENOMIC DNA]</scope>
</reference>